<feature type="region of interest" description="Disordered" evidence="1">
    <location>
        <begin position="181"/>
        <end position="222"/>
    </location>
</feature>
<dbReference type="Proteomes" id="UP000245591">
    <property type="component" value="Unassembled WGS sequence"/>
</dbReference>
<protein>
    <submittedName>
        <fullName evidence="2">Uncharacterized protein</fullName>
    </submittedName>
</protein>
<feature type="region of interest" description="Disordered" evidence="1">
    <location>
        <begin position="345"/>
        <end position="375"/>
    </location>
</feature>
<name>A0A2U1IVY1_SMIAN</name>
<accession>A0A2U1IVY1</accession>
<keyword evidence="3" id="KW-1185">Reference proteome</keyword>
<comment type="caution">
    <text evidence="2">The sequence shown here is derived from an EMBL/GenBank/DDBJ whole genome shotgun (WGS) entry which is preliminary data.</text>
</comment>
<proteinExistence type="predicted"/>
<evidence type="ECO:0000313" key="3">
    <source>
        <dbReference type="Proteomes" id="UP000245591"/>
    </source>
</evidence>
<organism evidence="2 3">
    <name type="scientific">Smittium angustum</name>
    <dbReference type="NCBI Taxonomy" id="133377"/>
    <lineage>
        <taxon>Eukaryota</taxon>
        <taxon>Fungi</taxon>
        <taxon>Fungi incertae sedis</taxon>
        <taxon>Zoopagomycota</taxon>
        <taxon>Kickxellomycotina</taxon>
        <taxon>Harpellomycetes</taxon>
        <taxon>Harpellales</taxon>
        <taxon>Legeriomycetaceae</taxon>
        <taxon>Smittium</taxon>
    </lineage>
</organism>
<feature type="compositionally biased region" description="Polar residues" evidence="1">
    <location>
        <begin position="358"/>
        <end position="375"/>
    </location>
</feature>
<evidence type="ECO:0000256" key="1">
    <source>
        <dbReference type="SAM" id="MobiDB-lite"/>
    </source>
</evidence>
<feature type="compositionally biased region" description="Basic and acidic residues" evidence="1">
    <location>
        <begin position="345"/>
        <end position="356"/>
    </location>
</feature>
<feature type="non-terminal residue" evidence="2">
    <location>
        <position position="375"/>
    </location>
</feature>
<reference evidence="2 3" key="1">
    <citation type="journal article" date="2018" name="MBio">
        <title>Comparative Genomics Reveals the Core Gene Toolbox for the Fungus-Insect Symbiosis.</title>
        <authorList>
            <person name="Wang Y."/>
            <person name="Stata M."/>
            <person name="Wang W."/>
            <person name="Stajich J.E."/>
            <person name="White M.M."/>
            <person name="Moncalvo J.M."/>
        </authorList>
    </citation>
    <scope>NUCLEOTIDE SEQUENCE [LARGE SCALE GENOMIC DNA]</scope>
    <source>
        <strain evidence="2 3">AUS-126-30</strain>
    </source>
</reference>
<feature type="region of interest" description="Disordered" evidence="1">
    <location>
        <begin position="27"/>
        <end position="49"/>
    </location>
</feature>
<feature type="compositionally biased region" description="Basic residues" evidence="1">
    <location>
        <begin position="27"/>
        <end position="40"/>
    </location>
</feature>
<evidence type="ECO:0000313" key="2">
    <source>
        <dbReference type="EMBL" id="PVZ96950.1"/>
    </source>
</evidence>
<dbReference type="EMBL" id="MBFU01001065">
    <property type="protein sequence ID" value="PVZ96950.1"/>
    <property type="molecule type" value="Genomic_DNA"/>
</dbReference>
<dbReference type="AlphaFoldDB" id="A0A2U1IVY1"/>
<gene>
    <name evidence="2" type="ORF">BB558_007117</name>
</gene>
<sequence>MKSKTTPLVMFSGKKTHAEEIARLKHLHSKTPTKKSRKTSTSKLTEKLKNTSSFQKTKVHKTGLDAVLKLDPIPSFHEQEAFTGKFMHSRIIQTSNNLSKNTHKPRNETILAQKEVKNQKSIEKDPNLTLELKNDTKSVNFVTTEIKDSGTSNKIPNWRAWSLKIPKSRLFEQLSFIQVDEDSNTEAENPRKSPVIKNEPLDPVTDRDNVKTSKKSQTIQETSLRSPIKLISKAKSSSFTLEIQNDVLKLLRPHENSMEISDCHNPNNNIKKRRQYFVQDKSSSERLNSFPNFSSLTNTSPSKKLLDIEKIPQTKIPKYKLNNRLGKPNKRILDIKQFQNINPDHQKKFTKSERYPLENNSNTNDGIPERNINNY</sequence>